<dbReference type="GO" id="GO:0046872">
    <property type="term" value="F:metal ion binding"/>
    <property type="evidence" value="ECO:0007669"/>
    <property type="project" value="UniProtKB-KW"/>
</dbReference>
<protein>
    <recommendedName>
        <fullName evidence="7">PPM-type phosphatase domain-containing protein</fullName>
    </recommendedName>
</protein>
<reference evidence="8 9" key="1">
    <citation type="journal article" date="2021" name="Sci. Rep.">
        <title>The genome of the diatom Chaetoceros tenuissimus carries an ancient integrated fragment of an extant virus.</title>
        <authorList>
            <person name="Hongo Y."/>
            <person name="Kimura K."/>
            <person name="Takaki Y."/>
            <person name="Yoshida Y."/>
            <person name="Baba S."/>
            <person name="Kobayashi G."/>
            <person name="Nagasaki K."/>
            <person name="Hano T."/>
            <person name="Tomaru Y."/>
        </authorList>
    </citation>
    <scope>NUCLEOTIDE SEQUENCE [LARGE SCALE GENOMIC DNA]</scope>
    <source>
        <strain evidence="8 9">NIES-3715</strain>
    </source>
</reference>
<dbReference type="EMBL" id="BLLK01000045">
    <property type="protein sequence ID" value="GFH52451.1"/>
    <property type="molecule type" value="Genomic_DNA"/>
</dbReference>
<keyword evidence="2" id="KW-0479">Metal-binding</keyword>
<evidence type="ECO:0000256" key="2">
    <source>
        <dbReference type="ARBA" id="ARBA00022723"/>
    </source>
</evidence>
<evidence type="ECO:0000256" key="1">
    <source>
        <dbReference type="ARBA" id="ARBA00004170"/>
    </source>
</evidence>
<evidence type="ECO:0000256" key="4">
    <source>
        <dbReference type="ARBA" id="ARBA00022912"/>
    </source>
</evidence>
<dbReference type="InterPro" id="IPR015655">
    <property type="entry name" value="PP2C"/>
</dbReference>
<comment type="caution">
    <text evidence="8">The sequence shown here is derived from an EMBL/GenBank/DDBJ whole genome shotgun (WGS) entry which is preliminary data.</text>
</comment>
<proteinExistence type="inferred from homology"/>
<feature type="compositionally biased region" description="Polar residues" evidence="6">
    <location>
        <begin position="582"/>
        <end position="597"/>
    </location>
</feature>
<dbReference type="InterPro" id="IPR001932">
    <property type="entry name" value="PPM-type_phosphatase-like_dom"/>
</dbReference>
<dbReference type="SUPFAM" id="SSF52540">
    <property type="entry name" value="P-loop containing nucleoside triphosphate hydrolases"/>
    <property type="match status" value="1"/>
</dbReference>
<dbReference type="SUPFAM" id="SSF81606">
    <property type="entry name" value="PP2C-like"/>
    <property type="match status" value="1"/>
</dbReference>
<dbReference type="PROSITE" id="PS51746">
    <property type="entry name" value="PPM_2"/>
    <property type="match status" value="1"/>
</dbReference>
<accession>A0AAD3CUE5</accession>
<dbReference type="Proteomes" id="UP001054902">
    <property type="component" value="Unassembled WGS sequence"/>
</dbReference>
<organism evidence="8 9">
    <name type="scientific">Chaetoceros tenuissimus</name>
    <dbReference type="NCBI Taxonomy" id="426638"/>
    <lineage>
        <taxon>Eukaryota</taxon>
        <taxon>Sar</taxon>
        <taxon>Stramenopiles</taxon>
        <taxon>Ochrophyta</taxon>
        <taxon>Bacillariophyta</taxon>
        <taxon>Coscinodiscophyceae</taxon>
        <taxon>Chaetocerotophycidae</taxon>
        <taxon>Chaetocerotales</taxon>
        <taxon>Chaetocerotaceae</taxon>
        <taxon>Chaetoceros</taxon>
    </lineage>
</organism>
<dbReference type="PANTHER" id="PTHR13832:SF819">
    <property type="entry name" value="PROTEIN PHOSPHATASE 2C 35-RELATED"/>
    <property type="match status" value="1"/>
</dbReference>
<dbReference type="InterPro" id="IPR036457">
    <property type="entry name" value="PPM-type-like_dom_sf"/>
</dbReference>
<dbReference type="PANTHER" id="PTHR13832">
    <property type="entry name" value="PROTEIN PHOSPHATASE 2C"/>
    <property type="match status" value="1"/>
</dbReference>
<keyword evidence="4 5" id="KW-0904">Protein phosphatase</keyword>
<sequence>MKKGSYSTACSKVFFMIGCQRSGSNWMRTMLSGREDLIAPHPPHIMRDFMPILGKYGDLESISNLKVLVDHVCAFVERNQVQWIDLHERPVQFNRQAIITSVIATIDCLRFNQRFKNQNQKEKSQIPNKHDKYGIGNPYYLLSIFDEIMNTMARVNGKKIWMCKSMGMSQFHEMLVTFYGKERLRYIYLVRDPRDVCLSFQKTPVGDCHPYNISKKWARLQNHAAKILASDPDLVHTVHYEDALEDSDAEVAKIIEYMGARETCQSMRRGSVCAFKDEQEITETAKSNRESLLASTLSYQFQNLTKGKEFAKTQFKKWAREMSDKDLRLVESVVYDEMIRLGYEPHVVKSDADRINFNDEIVKAYDRINKELIQEMYADLAVENPSDLKRRQVQGAVLKANYNVVYNIFFMENYDIEDRDQIYDAYELLKDQVNDIDGRGFMTDSFDFSSWPMNAAEVGYLTNEEANARFDIRKSEKVNVGKHLTITFAAASQGGYYPSNRTKANQDAYNSGIVKDSSRADKNFGVFFSVFDGHGGKGTECSLDTSRHVREHVIASVEESIDNTMHKKKYDLSSSTHRRTMDLSSHSHQGEKSTALSRSMHSMYRPRHINLDASFHRSMCIDFEEVIHESFEDDKLDTSKNIDKVVTNASMVSQCHDKHMKSPPASNCTSLRAFLRRSKDLFFSCFNRTKTTENSSNRSLSSIQRDSTRSLDSNLTQIIGEFKNILATQIPFILADSFTHANQKILQDTRGIAEASGTTATTLFVTSSHFHIANVGDSRCLLITKKKKYNVSSNNGSNIEVDQITTEHGTHLPSEVNRINAMGGVVMTSDQYDLGCATNKTASNEAKRVWSKDGKFPGTAFTRSIGDGNAKDLGVTAEPECVSIPITTHGKDTMFVLGTDGIFDFVSNDEVGEVVMEYRDNLDKACRALVGMAYSRWILNEERSDDITVIVGRMESSKNSVLRKLGKVLNSC</sequence>
<evidence type="ECO:0000313" key="9">
    <source>
        <dbReference type="Proteomes" id="UP001054902"/>
    </source>
</evidence>
<dbReference type="InterPro" id="IPR000222">
    <property type="entry name" value="PP2C_BS"/>
</dbReference>
<comment type="similarity">
    <text evidence="5">Belongs to the PP2C family.</text>
</comment>
<evidence type="ECO:0000256" key="6">
    <source>
        <dbReference type="SAM" id="MobiDB-lite"/>
    </source>
</evidence>
<feature type="domain" description="PPM-type phosphatase" evidence="7">
    <location>
        <begin position="487"/>
        <end position="954"/>
    </location>
</feature>
<evidence type="ECO:0000256" key="5">
    <source>
        <dbReference type="RuleBase" id="RU003465"/>
    </source>
</evidence>
<dbReference type="Gene3D" id="3.40.50.300">
    <property type="entry name" value="P-loop containing nucleotide triphosphate hydrolases"/>
    <property type="match status" value="1"/>
</dbReference>
<gene>
    <name evidence="8" type="ORF">CTEN210_08927</name>
</gene>
<dbReference type="InterPro" id="IPR027417">
    <property type="entry name" value="P-loop_NTPase"/>
</dbReference>
<dbReference type="Pfam" id="PF00481">
    <property type="entry name" value="PP2C"/>
    <property type="match status" value="1"/>
</dbReference>
<dbReference type="AlphaFoldDB" id="A0AAD3CUE5"/>
<evidence type="ECO:0000256" key="3">
    <source>
        <dbReference type="ARBA" id="ARBA00022801"/>
    </source>
</evidence>
<evidence type="ECO:0000313" key="8">
    <source>
        <dbReference type="EMBL" id="GFH52451.1"/>
    </source>
</evidence>
<keyword evidence="3 5" id="KW-0378">Hydrolase</keyword>
<dbReference type="Pfam" id="PF13469">
    <property type="entry name" value="Sulfotransfer_3"/>
    <property type="match status" value="1"/>
</dbReference>
<dbReference type="PROSITE" id="PS01032">
    <property type="entry name" value="PPM_1"/>
    <property type="match status" value="1"/>
</dbReference>
<dbReference type="GO" id="GO:0016020">
    <property type="term" value="C:membrane"/>
    <property type="evidence" value="ECO:0007669"/>
    <property type="project" value="UniProtKB-SubCell"/>
</dbReference>
<feature type="region of interest" description="Disordered" evidence="6">
    <location>
        <begin position="571"/>
        <end position="597"/>
    </location>
</feature>
<dbReference type="CDD" id="cd00143">
    <property type="entry name" value="PP2Cc"/>
    <property type="match status" value="1"/>
</dbReference>
<evidence type="ECO:0000259" key="7">
    <source>
        <dbReference type="PROSITE" id="PS51746"/>
    </source>
</evidence>
<dbReference type="GO" id="GO:0004722">
    <property type="term" value="F:protein serine/threonine phosphatase activity"/>
    <property type="evidence" value="ECO:0007669"/>
    <property type="project" value="InterPro"/>
</dbReference>
<dbReference type="SMART" id="SM00332">
    <property type="entry name" value="PP2Cc"/>
    <property type="match status" value="1"/>
</dbReference>
<comment type="subcellular location">
    <subcellularLocation>
        <location evidence="1">Membrane</location>
        <topology evidence="1">Peripheral membrane protein</topology>
    </subcellularLocation>
</comment>
<keyword evidence="9" id="KW-1185">Reference proteome</keyword>
<dbReference type="Gene3D" id="3.60.40.10">
    <property type="entry name" value="PPM-type phosphatase domain"/>
    <property type="match status" value="2"/>
</dbReference>
<name>A0AAD3CUE5_9STRA</name>